<evidence type="ECO:0000313" key="2">
    <source>
        <dbReference type="EMBL" id="PZX50748.1"/>
    </source>
</evidence>
<proteinExistence type="predicted"/>
<evidence type="ECO:0000313" key="3">
    <source>
        <dbReference type="Proteomes" id="UP000249538"/>
    </source>
</evidence>
<evidence type="ECO:0000256" key="1">
    <source>
        <dbReference type="SAM" id="MobiDB-lite"/>
    </source>
</evidence>
<feature type="region of interest" description="Disordered" evidence="1">
    <location>
        <begin position="1"/>
        <end position="40"/>
    </location>
</feature>
<sequence length="227" mass="24886">MPLTHHAMIPAAHNRQPRVPAGQRGGAAPSLWKGKKTARRPTAAVTRLDVQSSPIPHAKMRCHLLLRLCENPDFAILPRAFFQATSSAALDGDLVAACWLPANTVMFGWRYRTKFSHSLGTSRPSVVAAANFRFLPSGRKRRSVDEAFSKLTGGLRENYWLCTCDCGCPGPVSRLGSRNAARSSPGPLIAPTVSTRFTRTWIIRRHSVPVLSFRRLEAPVDGHGQQG</sequence>
<dbReference type="Proteomes" id="UP000249538">
    <property type="component" value="Unassembled WGS sequence"/>
</dbReference>
<name>A0A2W7QQB8_9RHOB</name>
<gene>
    <name evidence="2" type="ORF">LX76_03287</name>
</gene>
<dbReference type="AlphaFoldDB" id="A0A2W7QQB8"/>
<organism evidence="2 3">
    <name type="scientific">Cereibacter changlensis</name>
    <dbReference type="NCBI Taxonomy" id="402884"/>
    <lineage>
        <taxon>Bacteria</taxon>
        <taxon>Pseudomonadati</taxon>
        <taxon>Pseudomonadota</taxon>
        <taxon>Alphaproteobacteria</taxon>
        <taxon>Rhodobacterales</taxon>
        <taxon>Paracoccaceae</taxon>
        <taxon>Cereibacter</taxon>
    </lineage>
</organism>
<comment type="caution">
    <text evidence="2">The sequence shown here is derived from an EMBL/GenBank/DDBJ whole genome shotgun (WGS) entry which is preliminary data.</text>
</comment>
<accession>A0A2W7QQB8</accession>
<reference evidence="2 3" key="1">
    <citation type="submission" date="2018-06" db="EMBL/GenBank/DDBJ databases">
        <title>Genomic Encyclopedia of Archaeal and Bacterial Type Strains, Phase II (KMG-II): from individual species to whole genera.</title>
        <authorList>
            <person name="Goeker M."/>
        </authorList>
    </citation>
    <scope>NUCLEOTIDE SEQUENCE [LARGE SCALE GENOMIC DNA]</scope>
    <source>
        <strain evidence="2 3">DSM 18774</strain>
    </source>
</reference>
<protein>
    <submittedName>
        <fullName evidence="2">Uncharacterized protein</fullName>
    </submittedName>
</protein>
<dbReference type="EMBL" id="QKZS01000011">
    <property type="protein sequence ID" value="PZX50748.1"/>
    <property type="molecule type" value="Genomic_DNA"/>
</dbReference>